<organism evidence="9 10">
    <name type="scientific">Epilithonimonas bovis DSM 19482</name>
    <dbReference type="NCBI Taxonomy" id="1121284"/>
    <lineage>
        <taxon>Bacteria</taxon>
        <taxon>Pseudomonadati</taxon>
        <taxon>Bacteroidota</taxon>
        <taxon>Flavobacteriia</taxon>
        <taxon>Flavobacteriales</taxon>
        <taxon>Weeksellaceae</taxon>
        <taxon>Chryseobacterium group</taxon>
        <taxon>Epilithonimonas</taxon>
    </lineage>
</organism>
<dbReference type="InterPro" id="IPR017896">
    <property type="entry name" value="4Fe4S_Fe-S-bd"/>
</dbReference>
<dbReference type="GeneID" id="93021584"/>
<feature type="domain" description="4Fe-4S ferredoxin-type" evidence="8">
    <location>
        <begin position="51"/>
        <end position="82"/>
    </location>
</feature>
<evidence type="ECO:0000256" key="6">
    <source>
        <dbReference type="ARBA" id="ARBA00023004"/>
    </source>
</evidence>
<dbReference type="STRING" id="1121284.SAMN05660493_00235"/>
<dbReference type="InterPro" id="IPR017900">
    <property type="entry name" value="4Fe4S_Fe_S_CS"/>
</dbReference>
<name>A0A1U7PUZ5_9FLAO</name>
<dbReference type="PANTHER" id="PTHR43177">
    <property type="entry name" value="PROTEIN NRFC"/>
    <property type="match status" value="1"/>
</dbReference>
<keyword evidence="1" id="KW-0813">Transport</keyword>
<dbReference type="OrthoDB" id="9779457at2"/>
<dbReference type="PROSITE" id="PS51379">
    <property type="entry name" value="4FE4S_FER_2"/>
    <property type="match status" value="3"/>
</dbReference>
<dbReference type="GO" id="GO:0051539">
    <property type="term" value="F:4 iron, 4 sulfur cluster binding"/>
    <property type="evidence" value="ECO:0007669"/>
    <property type="project" value="UniProtKB-KW"/>
</dbReference>
<evidence type="ECO:0000256" key="3">
    <source>
        <dbReference type="ARBA" id="ARBA00022723"/>
    </source>
</evidence>
<proteinExistence type="predicted"/>
<accession>A0A1U7PUZ5</accession>
<dbReference type="PANTHER" id="PTHR43177:SF5">
    <property type="entry name" value="ANAEROBIC DIMETHYL SULFOXIDE REDUCTASE CHAIN B-RELATED"/>
    <property type="match status" value="1"/>
</dbReference>
<dbReference type="RefSeq" id="WP_002978625.1">
    <property type="nucleotide sequence ID" value="NZ_FTPU01000002.1"/>
</dbReference>
<keyword evidence="2" id="KW-0004">4Fe-4S</keyword>
<dbReference type="GO" id="GO:0046872">
    <property type="term" value="F:metal ion binding"/>
    <property type="evidence" value="ECO:0007669"/>
    <property type="project" value="UniProtKB-KW"/>
</dbReference>
<dbReference type="EMBL" id="FTPU01000002">
    <property type="protein sequence ID" value="SIT95588.1"/>
    <property type="molecule type" value="Genomic_DNA"/>
</dbReference>
<keyword evidence="7" id="KW-0411">Iron-sulfur</keyword>
<evidence type="ECO:0000256" key="2">
    <source>
        <dbReference type="ARBA" id="ARBA00022485"/>
    </source>
</evidence>
<dbReference type="SUPFAM" id="SSF54862">
    <property type="entry name" value="4Fe-4S ferredoxins"/>
    <property type="match status" value="1"/>
</dbReference>
<dbReference type="Proteomes" id="UP000187261">
    <property type="component" value="Unassembled WGS sequence"/>
</dbReference>
<protein>
    <submittedName>
        <fullName evidence="9">Fe-S-cluster-containing dehydrogenase component</fullName>
    </submittedName>
</protein>
<evidence type="ECO:0000313" key="10">
    <source>
        <dbReference type="Proteomes" id="UP000187261"/>
    </source>
</evidence>
<keyword evidence="6" id="KW-0408">Iron</keyword>
<evidence type="ECO:0000313" key="9">
    <source>
        <dbReference type="EMBL" id="SIT95588.1"/>
    </source>
</evidence>
<gene>
    <name evidence="9" type="ORF">SAMN05660493_00235</name>
</gene>
<feature type="domain" description="4Fe-4S ferredoxin-type" evidence="8">
    <location>
        <begin position="84"/>
        <end position="113"/>
    </location>
</feature>
<keyword evidence="3" id="KW-0479">Metal-binding</keyword>
<sequence>MAEQFEKFNDMEFFVDMQRCIGCHSCEMACAECETNGETSMIHIHYVDRAETIQTTVQVCMHCEDPICANVCPADAITKDEYGIVHTADTSKCIGCANCVIGCPFGVPQIPDQSAMLMMKCNMCYDRTSTGLKPMCATVCPSGALTFDTRENVAKKRPNSSPVNRFIFGKEVVNTKVNIMMPKGSEELKVF</sequence>
<reference evidence="10" key="1">
    <citation type="submission" date="2016-10" db="EMBL/GenBank/DDBJ databases">
        <authorList>
            <person name="Varghese N."/>
            <person name="Submissions S."/>
        </authorList>
    </citation>
    <scope>NUCLEOTIDE SEQUENCE [LARGE SCALE GENOMIC DNA]</scope>
    <source>
        <strain evidence="10">DSM 19482</strain>
    </source>
</reference>
<feature type="domain" description="4Fe-4S ferredoxin-type" evidence="8">
    <location>
        <begin position="11"/>
        <end position="30"/>
    </location>
</feature>
<keyword evidence="5" id="KW-0249">Electron transport</keyword>
<evidence type="ECO:0000256" key="1">
    <source>
        <dbReference type="ARBA" id="ARBA00022448"/>
    </source>
</evidence>
<dbReference type="Gene3D" id="3.30.70.20">
    <property type="match status" value="2"/>
</dbReference>
<dbReference type="PROSITE" id="PS00198">
    <property type="entry name" value="4FE4S_FER_1"/>
    <property type="match status" value="1"/>
</dbReference>
<evidence type="ECO:0000256" key="4">
    <source>
        <dbReference type="ARBA" id="ARBA00022737"/>
    </source>
</evidence>
<evidence type="ECO:0000259" key="8">
    <source>
        <dbReference type="PROSITE" id="PS51379"/>
    </source>
</evidence>
<evidence type="ECO:0000256" key="7">
    <source>
        <dbReference type="ARBA" id="ARBA00023014"/>
    </source>
</evidence>
<dbReference type="InterPro" id="IPR050954">
    <property type="entry name" value="ET_IronSulfur_Cluster-Binding"/>
</dbReference>
<dbReference type="AlphaFoldDB" id="A0A1U7PUZ5"/>
<keyword evidence="4" id="KW-0677">Repeat</keyword>
<keyword evidence="10" id="KW-1185">Reference proteome</keyword>
<dbReference type="Pfam" id="PF13247">
    <property type="entry name" value="Fer4_11"/>
    <property type="match status" value="1"/>
</dbReference>
<evidence type="ECO:0000256" key="5">
    <source>
        <dbReference type="ARBA" id="ARBA00022982"/>
    </source>
</evidence>